<dbReference type="PANTHER" id="PTHR11993">
    <property type="entry name" value="NADH-UBIQUINONE OXIDOREDUCTASE 49 KDA SUBUNIT"/>
    <property type="match status" value="1"/>
</dbReference>
<comment type="subcellular location">
    <subcellularLocation>
        <location evidence="1">Cell membrane</location>
        <topology evidence="1">Peripheral membrane protein</topology>
    </subcellularLocation>
</comment>
<protein>
    <submittedName>
        <fullName evidence="14">NADH-quinone oxidoreductase subunit D</fullName>
    </submittedName>
</protein>
<keyword evidence="15" id="KW-1185">Reference proteome</keyword>
<keyword evidence="5" id="KW-0813">Transport</keyword>
<dbReference type="PANTHER" id="PTHR11993:SF10">
    <property type="entry name" value="NADH DEHYDROGENASE [UBIQUINONE] IRON-SULFUR PROTEIN 2, MITOCHONDRIAL"/>
    <property type="match status" value="1"/>
</dbReference>
<dbReference type="SUPFAM" id="SSF143243">
    <property type="entry name" value="Nqo5-like"/>
    <property type="match status" value="1"/>
</dbReference>
<keyword evidence="7" id="KW-0520">NAD</keyword>
<dbReference type="InterPro" id="IPR037232">
    <property type="entry name" value="NADH_quin_OxRdtase_su_C/D-like"/>
</dbReference>
<keyword evidence="6" id="KW-1003">Cell membrane</keyword>
<dbReference type="NCBIfam" id="NF006304">
    <property type="entry name" value="PRK08491.1"/>
    <property type="match status" value="1"/>
</dbReference>
<evidence type="ECO:0000256" key="3">
    <source>
        <dbReference type="ARBA" id="ARBA00007569"/>
    </source>
</evidence>
<dbReference type="InterPro" id="IPR001268">
    <property type="entry name" value="NADH_UbQ_OxRdtase_30kDa_su"/>
</dbReference>
<comment type="catalytic activity">
    <reaction evidence="11">
        <text>a quinone + NADH + 5 H(+)(in) = a quinol + NAD(+) + 4 H(+)(out)</text>
        <dbReference type="Rhea" id="RHEA:57888"/>
        <dbReference type="ChEBI" id="CHEBI:15378"/>
        <dbReference type="ChEBI" id="CHEBI:24646"/>
        <dbReference type="ChEBI" id="CHEBI:57540"/>
        <dbReference type="ChEBI" id="CHEBI:57945"/>
        <dbReference type="ChEBI" id="CHEBI:132124"/>
    </reaction>
</comment>
<reference evidence="14" key="1">
    <citation type="submission" date="2022-03" db="EMBL/GenBank/DDBJ databases">
        <title>Draft genome sequence of Aduncisulcus paluster, a free-living microaerophilic Fornicata.</title>
        <authorList>
            <person name="Yuyama I."/>
            <person name="Kume K."/>
            <person name="Tamura T."/>
            <person name="Inagaki Y."/>
            <person name="Hashimoto T."/>
        </authorList>
    </citation>
    <scope>NUCLEOTIDE SEQUENCE</scope>
    <source>
        <strain evidence="14">NY0171</strain>
    </source>
</reference>
<evidence type="ECO:0000256" key="6">
    <source>
        <dbReference type="ARBA" id="ARBA00022475"/>
    </source>
</evidence>
<comment type="similarity">
    <text evidence="2">Belongs to the complex I 49 kDa subunit family.</text>
</comment>
<dbReference type="InterPro" id="IPR001135">
    <property type="entry name" value="NADH_Q_OxRdtase_suD"/>
</dbReference>
<evidence type="ECO:0000256" key="7">
    <source>
        <dbReference type="ARBA" id="ARBA00023027"/>
    </source>
</evidence>
<organism evidence="14 15">
    <name type="scientific">Aduncisulcus paluster</name>
    <dbReference type="NCBI Taxonomy" id="2918883"/>
    <lineage>
        <taxon>Eukaryota</taxon>
        <taxon>Metamonada</taxon>
        <taxon>Carpediemonas-like organisms</taxon>
        <taxon>Aduncisulcus</taxon>
    </lineage>
</organism>
<evidence type="ECO:0000313" key="14">
    <source>
        <dbReference type="EMBL" id="GKT31969.1"/>
    </source>
</evidence>
<evidence type="ECO:0000313" key="15">
    <source>
        <dbReference type="Proteomes" id="UP001057375"/>
    </source>
</evidence>
<sequence>MIELTAVDYIAKRGGFEIVYEMLSTSKKRRVRVKTFIKKDESIQSIESLFRMADWGEREMYDMYGVKVINHPNLKRILLPDDWQGHPLLKTYPLHGDEAASWYEVDKIFGKNARDTIGPELRDSACVDRYDTTRFARLGHEVDKGVPVSEGNEPDTPIRYQEEGGVKLFGVRLVTPFDEIKKREDNTMVVNFGPQHPSAHGQLRLILELQGEEVTKASPDVGYLHRGVEKMGENMIYNEFLPTTDRMDYIASTSNNYGYALAVEKLLGIEAPRRAEVIRTMLLELNRIISHLFWLATHALDVGAMSIFLYAFREREYALDLMEDYCGARLTHSAVRIGGVPLDLPNTWIKDLEKFITTLESQIPIYEGLLTKNRIWRMRLENVGLIPVEMAKSWGVTGVALRGSGVKWDLRKEIPYGLYSELDFD</sequence>
<feature type="domain" description="NADH-quinone oxidoreductase subunit D" evidence="13">
    <location>
        <begin position="301"/>
        <end position="425"/>
    </location>
</feature>
<dbReference type="InterPro" id="IPR022885">
    <property type="entry name" value="NDH1_su_D/H"/>
</dbReference>
<dbReference type="Proteomes" id="UP001057375">
    <property type="component" value="Unassembled WGS sequence"/>
</dbReference>
<gene>
    <name evidence="14" type="ORF">ADUPG1_006268</name>
</gene>
<dbReference type="Pfam" id="PF00329">
    <property type="entry name" value="Complex1_30kDa"/>
    <property type="match status" value="1"/>
</dbReference>
<name>A0ABQ5KHH9_9EUKA</name>
<comment type="similarity">
    <text evidence="4">In the C-terminal section; belongs to the complex I 49 kDa subunit family.</text>
</comment>
<evidence type="ECO:0000256" key="2">
    <source>
        <dbReference type="ARBA" id="ARBA00005769"/>
    </source>
</evidence>
<evidence type="ECO:0000256" key="1">
    <source>
        <dbReference type="ARBA" id="ARBA00004202"/>
    </source>
</evidence>
<dbReference type="PROSITE" id="PS00542">
    <property type="entry name" value="COMPLEX1_30K"/>
    <property type="match status" value="1"/>
</dbReference>
<evidence type="ECO:0000256" key="5">
    <source>
        <dbReference type="ARBA" id="ARBA00022448"/>
    </source>
</evidence>
<comment type="caution">
    <text evidence="14">The sequence shown here is derived from an EMBL/GenBank/DDBJ whole genome shotgun (WGS) entry which is preliminary data.</text>
</comment>
<dbReference type="InterPro" id="IPR029014">
    <property type="entry name" value="NiFe-Hase_large"/>
</dbReference>
<dbReference type="Pfam" id="PF00346">
    <property type="entry name" value="Complex1_49kDa"/>
    <property type="match status" value="1"/>
</dbReference>
<evidence type="ECO:0000256" key="10">
    <source>
        <dbReference type="ARBA" id="ARBA00038617"/>
    </source>
</evidence>
<dbReference type="SUPFAM" id="SSF56762">
    <property type="entry name" value="HydB/Nqo4-like"/>
    <property type="match status" value="1"/>
</dbReference>
<dbReference type="EMBL" id="BQXS01009798">
    <property type="protein sequence ID" value="GKT31969.1"/>
    <property type="molecule type" value="Genomic_DNA"/>
</dbReference>
<comment type="similarity">
    <text evidence="3">Belongs to the complex I 30 kDa subunit family.</text>
</comment>
<keyword evidence="8" id="KW-0472">Membrane</keyword>
<comment type="subunit">
    <text evidence="10">NDH-1 is composed of 13 different subunits. Subunits NuoB, CD, E, F, and G constitute the peripheral sector of the complex.</text>
</comment>
<evidence type="ECO:0000256" key="9">
    <source>
        <dbReference type="ARBA" id="ARBA00023268"/>
    </source>
</evidence>
<feature type="non-terminal residue" evidence="14">
    <location>
        <position position="425"/>
    </location>
</feature>
<evidence type="ECO:0000259" key="12">
    <source>
        <dbReference type="Pfam" id="PF00329"/>
    </source>
</evidence>
<evidence type="ECO:0000256" key="11">
    <source>
        <dbReference type="ARBA" id="ARBA00047712"/>
    </source>
</evidence>
<keyword evidence="9" id="KW-0511">Multifunctional enzyme</keyword>
<dbReference type="Gene3D" id="3.30.460.80">
    <property type="entry name" value="NADH:ubiquinone oxidoreductase, 30kDa subunit"/>
    <property type="match status" value="1"/>
</dbReference>
<accession>A0ABQ5KHH9</accession>
<evidence type="ECO:0000256" key="8">
    <source>
        <dbReference type="ARBA" id="ARBA00023136"/>
    </source>
</evidence>
<feature type="domain" description="NADH:ubiquinone oxidoreductase 30kDa subunit" evidence="12">
    <location>
        <begin position="2"/>
        <end position="97"/>
    </location>
</feature>
<proteinExistence type="inferred from homology"/>
<dbReference type="InterPro" id="IPR020396">
    <property type="entry name" value="NADH_UbQ_OxRdtase_CS"/>
</dbReference>
<dbReference type="Gene3D" id="1.10.645.10">
    <property type="entry name" value="Cytochrome-c3 Hydrogenase, chain B"/>
    <property type="match status" value="1"/>
</dbReference>
<evidence type="ECO:0000259" key="13">
    <source>
        <dbReference type="Pfam" id="PF00346"/>
    </source>
</evidence>
<evidence type="ECO:0000256" key="4">
    <source>
        <dbReference type="ARBA" id="ARBA00010019"/>
    </source>
</evidence>